<feature type="non-terminal residue" evidence="1">
    <location>
        <position position="188"/>
    </location>
</feature>
<keyword evidence="2" id="KW-1185">Reference proteome</keyword>
<dbReference type="Proteomes" id="UP001384579">
    <property type="component" value="Unassembled WGS sequence"/>
</dbReference>
<sequence>MSRILVLLDRHQQPLPIQCLNSKHEVFAPDSATSANSPVEMGNIPFDLCILDEATFHRIRPLVETLKTASAPLFLPFLLVSQGRISADTDLPFLLTPEQLEGRIDDLLLSPFLPTELHFRVENLLARRHLSLELHRIQEVVKERNVAENVLIASLQASNENLQREIDKRVEVEATLRSNSYLDSLMNA</sequence>
<evidence type="ECO:0000313" key="1">
    <source>
        <dbReference type="EMBL" id="MEK0189252.1"/>
    </source>
</evidence>
<gene>
    <name evidence="1" type="ORF">WMG39_31060</name>
</gene>
<comment type="caution">
    <text evidence="1">The sequence shown here is derived from an EMBL/GenBank/DDBJ whole genome shotgun (WGS) entry which is preliminary data.</text>
</comment>
<name>A0ABU8YXP5_9CYAN</name>
<reference evidence="1 2" key="1">
    <citation type="journal article" date="2020" name="Harmful Algae">
        <title>Molecular and morphological characterization of a novel dihydroanatoxin-a producing Microcoleus species (cyanobacteria) from the Russian River, California, USA.</title>
        <authorList>
            <person name="Conklin K.Y."/>
            <person name="Stancheva R."/>
            <person name="Otten T.G."/>
            <person name="Fadness R."/>
            <person name="Boyer G.L."/>
            <person name="Read B."/>
            <person name="Zhang X."/>
            <person name="Sheath R.G."/>
        </authorList>
    </citation>
    <scope>NUCLEOTIDE SEQUENCE [LARGE SCALE GENOMIC DNA]</scope>
    <source>
        <strain evidence="1 2">PTRS2</strain>
    </source>
</reference>
<keyword evidence="1" id="KW-0418">Kinase</keyword>
<keyword evidence="1" id="KW-0808">Transferase</keyword>
<organism evidence="1 2">
    <name type="scientific">Microcoleus anatoxicus PTRS2</name>
    <dbReference type="NCBI Taxonomy" id="2705321"/>
    <lineage>
        <taxon>Bacteria</taxon>
        <taxon>Bacillati</taxon>
        <taxon>Cyanobacteriota</taxon>
        <taxon>Cyanophyceae</taxon>
        <taxon>Oscillatoriophycideae</taxon>
        <taxon>Oscillatoriales</taxon>
        <taxon>Microcoleaceae</taxon>
        <taxon>Microcoleus</taxon>
        <taxon>Microcoleus anatoxicus</taxon>
    </lineage>
</organism>
<accession>A0ABU8YXP5</accession>
<evidence type="ECO:0000313" key="2">
    <source>
        <dbReference type="Proteomes" id="UP001384579"/>
    </source>
</evidence>
<dbReference type="EMBL" id="JBBLXS010001065">
    <property type="protein sequence ID" value="MEK0189252.1"/>
    <property type="molecule type" value="Genomic_DNA"/>
</dbReference>
<protein>
    <submittedName>
        <fullName evidence="1">PAS domain-containing sensor histidine kinase</fullName>
    </submittedName>
</protein>
<dbReference type="GO" id="GO:0016301">
    <property type="term" value="F:kinase activity"/>
    <property type="evidence" value="ECO:0007669"/>
    <property type="project" value="UniProtKB-KW"/>
</dbReference>
<proteinExistence type="predicted"/>